<dbReference type="PANTHER" id="PTHR43420:SF12">
    <property type="entry name" value="N-ACETYLTRANSFERASE DOMAIN-CONTAINING PROTEIN"/>
    <property type="match status" value="1"/>
</dbReference>
<dbReference type="RefSeq" id="WP_307395180.1">
    <property type="nucleotide sequence ID" value="NZ_BAAADK010000047.1"/>
</dbReference>
<dbReference type="Proteomes" id="UP001235840">
    <property type="component" value="Unassembled WGS sequence"/>
</dbReference>
<keyword evidence="5" id="KW-1185">Reference proteome</keyword>
<comment type="caution">
    <text evidence="4">The sequence shown here is derived from an EMBL/GenBank/DDBJ whole genome shotgun (WGS) entry which is preliminary data.</text>
</comment>
<dbReference type="EMBL" id="JAUSTY010000010">
    <property type="protein sequence ID" value="MDQ0166739.1"/>
    <property type="molecule type" value="Genomic_DNA"/>
</dbReference>
<dbReference type="InterPro" id="IPR050680">
    <property type="entry name" value="YpeA/RimI_acetyltransf"/>
</dbReference>
<sequence length="264" mass="30126">MLENNSKCDQQTFIKNLEELSNLAWPSLQTKLYDGWFLRFSKGYTKRANSIHPLSPSTLELQEKIAACEELYQEKGMDVVYKMTATAFPKQLDHELEVRGYTAEGHTSVQTLDFSRFEGQLEKETIGENNIIILDTISEDWLNDYCTLNTVSEKNKEIMRCMLGQISSSTFYVTLVHEQQTVACGLGVLEGDYIGLFDIVTASKFRKQGFGKRLVSALLQAGEQHGAKHAYLQVVKENEPAVHLYASFGFKEAYQYWYRIKPST</sequence>
<evidence type="ECO:0000256" key="1">
    <source>
        <dbReference type="ARBA" id="ARBA00022679"/>
    </source>
</evidence>
<evidence type="ECO:0000313" key="5">
    <source>
        <dbReference type="Proteomes" id="UP001235840"/>
    </source>
</evidence>
<keyword evidence="2" id="KW-0012">Acyltransferase</keyword>
<organism evidence="4 5">
    <name type="scientific">Caldalkalibacillus horti</name>
    <dbReference type="NCBI Taxonomy" id="77523"/>
    <lineage>
        <taxon>Bacteria</taxon>
        <taxon>Bacillati</taxon>
        <taxon>Bacillota</taxon>
        <taxon>Bacilli</taxon>
        <taxon>Bacillales</taxon>
        <taxon>Bacillaceae</taxon>
        <taxon>Caldalkalibacillus</taxon>
    </lineage>
</organism>
<dbReference type="InterPro" id="IPR000182">
    <property type="entry name" value="GNAT_dom"/>
</dbReference>
<keyword evidence="1" id="KW-0808">Transferase</keyword>
<accession>A0ABT9W0H5</accession>
<dbReference type="PANTHER" id="PTHR43420">
    <property type="entry name" value="ACETYLTRANSFERASE"/>
    <property type="match status" value="1"/>
</dbReference>
<reference evidence="4 5" key="1">
    <citation type="submission" date="2023-07" db="EMBL/GenBank/DDBJ databases">
        <title>Genomic Encyclopedia of Type Strains, Phase IV (KMG-IV): sequencing the most valuable type-strain genomes for metagenomic binning, comparative biology and taxonomic classification.</title>
        <authorList>
            <person name="Goeker M."/>
        </authorList>
    </citation>
    <scope>NUCLEOTIDE SEQUENCE [LARGE SCALE GENOMIC DNA]</scope>
    <source>
        <strain evidence="4 5">DSM 12751</strain>
    </source>
</reference>
<feature type="domain" description="N-acetyltransferase" evidence="3">
    <location>
        <begin position="132"/>
        <end position="264"/>
    </location>
</feature>
<dbReference type="PROSITE" id="PS51186">
    <property type="entry name" value="GNAT"/>
    <property type="match status" value="1"/>
</dbReference>
<protein>
    <submittedName>
        <fullName evidence="4">Ribosomal protein S18 acetylase RimI-like enzyme</fullName>
    </submittedName>
</protein>
<name>A0ABT9W0H5_9BACI</name>
<dbReference type="CDD" id="cd04301">
    <property type="entry name" value="NAT_SF"/>
    <property type="match status" value="1"/>
</dbReference>
<evidence type="ECO:0000256" key="2">
    <source>
        <dbReference type="ARBA" id="ARBA00023315"/>
    </source>
</evidence>
<gene>
    <name evidence="4" type="ORF">J2S11_002655</name>
</gene>
<dbReference type="InterPro" id="IPR056935">
    <property type="entry name" value="Rv0428c-like_C"/>
</dbReference>
<dbReference type="InterPro" id="IPR016181">
    <property type="entry name" value="Acyl_CoA_acyltransferase"/>
</dbReference>
<dbReference type="Pfam" id="PF24553">
    <property type="entry name" value="Rv0428c_C"/>
    <property type="match status" value="1"/>
</dbReference>
<proteinExistence type="predicted"/>
<evidence type="ECO:0000313" key="4">
    <source>
        <dbReference type="EMBL" id="MDQ0166739.1"/>
    </source>
</evidence>
<dbReference type="SUPFAM" id="SSF55729">
    <property type="entry name" value="Acyl-CoA N-acyltransferases (Nat)"/>
    <property type="match status" value="1"/>
</dbReference>
<dbReference type="Gene3D" id="3.40.630.30">
    <property type="match status" value="1"/>
</dbReference>
<evidence type="ECO:0000259" key="3">
    <source>
        <dbReference type="PROSITE" id="PS51186"/>
    </source>
</evidence>